<dbReference type="SUPFAM" id="SSF53167">
    <property type="entry name" value="Purine and uridine phosphorylases"/>
    <property type="match status" value="1"/>
</dbReference>
<dbReference type="PROSITE" id="PS50088">
    <property type="entry name" value="ANK_REPEAT"/>
    <property type="match status" value="6"/>
</dbReference>
<dbReference type="InterPro" id="IPR036770">
    <property type="entry name" value="Ankyrin_rpt-contain_sf"/>
</dbReference>
<dbReference type="Pfam" id="PF00023">
    <property type="entry name" value="Ank"/>
    <property type="match status" value="2"/>
</dbReference>
<dbReference type="GO" id="GO:0003824">
    <property type="term" value="F:catalytic activity"/>
    <property type="evidence" value="ECO:0007669"/>
    <property type="project" value="InterPro"/>
</dbReference>
<evidence type="ECO:0000256" key="2">
    <source>
        <dbReference type="ARBA" id="ARBA00023043"/>
    </source>
</evidence>
<dbReference type="EMBL" id="PKSG01000621">
    <property type="protein sequence ID" value="POR33893.1"/>
    <property type="molecule type" value="Genomic_DNA"/>
</dbReference>
<sequence>MSKTLTAEDYTVGWICPLRVEHIAALEMLDEEHERLPQPTTDHNSYVLGSVHGHNVVITGIPGPGNTSAATVVAQMRSTFPNIRFGLLVGIGGGVPTETEEGPIRLGDVIVSQPTGEHSGTVQYDHGKMRDGVFERTGALAPPPTVLQNAARNLAVNRARSRHDPLEDNIKRIDTTIRGLRRYKHPGIDQDRLYERDYIHRQSGQSCRDCGCDESRIVQRKAEDDDCMTRVHHGTIASGELVLRDAATRDEMAQKYGLLCFETEAAGALNDFPCLVIRGISDYCDSHKNDEWHGYASAAAAAYARQLFLHMPIDEAKRDISQSAETDIQHIRCRQDSREKEEVLNWVTTVDYGTQQSDYLRLRQPGTGQWLLDSPQYKLWLEADGQTLFCQGIPGAGKTLLTSIAIDEITTRFGNDNQRIGIAYVFCNFRRQDEQKYDGLLASLLKQLAQRQAFVPKVVNSLHDKHKAQRTRPTVAEVATTLRAVAALFSKVFILIDALDEYSDLRGHRTNFLAEIFGLQNDSACVANIFVTSRPIPEVVHKFKNAIPLEVRASDEDIQKYVSGRISHLPSFVRADPRLQENITAAIVQAVDGMFLLAQLHIDSLVGKRSIRAVYTALMKFPKGSDAYDQAYENAMERIGEQVNDQRSLALDVLRWISGSMRPFKTPELRHALAVEMGRLTLDPDKDLPDVADMVSVCAGLVVLDEESNIIRYPFYDYAAKNWGRHARLGTLPENLVEFLKKQKKRDASMQALMKGTLLSPSSLDGTSMDGKPKYQHYTKGMTSLHIVAFFGIVEATIMLLGSPDRAFLDTQDEDMRTPLAWAAKQGHDAVIELLLGSGAAAEYKWRDSQRQTPLSLQSGEAAEYVWGDLRGQTPLSLAAEAGHNAVVRRLLNSGRVDPNSRDTAAWTPLMHAAKNGHIAVVESLFDLGKVDVNKWDNLRRTNFMWAAKEGHYDIVKLLLESGRVRSEPHGGWELIPPTAAANEGHVAIVQLLLESGKFNTDAEDDDGHTPLISAAKKGQYDIVKLLLESYQVDPDQRSSQKRTPLSYAAEGGHIPIVELLLVSYHVEIDSRDTKGRTPFFWAARRDHFTVVRLLLKAGADPTASDIRGLTPLHKAVICGHPQVVELLVKHPSGGGIFEMDIDGRTAQFHAAWHGNCELLEILASSSPANLQEDRYGVTPLSAALRNGHDKAAKYLLGCGNASTGIEDEDLDQPFLWWAVKLGDPDVIDLILQYTTAADHKYHVETDSDGTMTTKFNRSREIRGIGATLAALP</sequence>
<feature type="repeat" description="ANK" evidence="3">
    <location>
        <begin position="1041"/>
        <end position="1074"/>
    </location>
</feature>
<dbReference type="SUPFAM" id="SSF48403">
    <property type="entry name" value="Ankyrin repeat"/>
    <property type="match status" value="2"/>
</dbReference>
<feature type="repeat" description="ANK" evidence="3">
    <location>
        <begin position="1108"/>
        <end position="1131"/>
    </location>
</feature>
<feature type="domain" description="Nephrocystin 3-like N-terminal" evidence="4">
    <location>
        <begin position="366"/>
        <end position="534"/>
    </location>
</feature>
<evidence type="ECO:0000259" key="4">
    <source>
        <dbReference type="Pfam" id="PF24883"/>
    </source>
</evidence>
<feature type="repeat" description="ANK" evidence="3">
    <location>
        <begin position="871"/>
        <end position="895"/>
    </location>
</feature>
<dbReference type="Gene3D" id="3.40.50.1580">
    <property type="entry name" value="Nucleoside phosphorylase domain"/>
    <property type="match status" value="1"/>
</dbReference>
<dbReference type="GO" id="GO:0009116">
    <property type="term" value="P:nucleoside metabolic process"/>
    <property type="evidence" value="ECO:0007669"/>
    <property type="project" value="InterPro"/>
</dbReference>
<dbReference type="InterPro" id="IPR002110">
    <property type="entry name" value="Ankyrin_rpt"/>
</dbReference>
<keyword evidence="1" id="KW-0677">Repeat</keyword>
<keyword evidence="2 3" id="KW-0040">ANK repeat</keyword>
<dbReference type="Gene3D" id="1.25.40.20">
    <property type="entry name" value="Ankyrin repeat-containing domain"/>
    <property type="match status" value="4"/>
</dbReference>
<evidence type="ECO:0000256" key="3">
    <source>
        <dbReference type="PROSITE-ProRule" id="PRU00023"/>
    </source>
</evidence>
<dbReference type="PANTHER" id="PTHR24166:SF48">
    <property type="entry name" value="PROTEIN VAPYRIN"/>
    <property type="match status" value="1"/>
</dbReference>
<dbReference type="PRINTS" id="PR01415">
    <property type="entry name" value="ANKYRIN"/>
</dbReference>
<protein>
    <recommendedName>
        <fullName evidence="4">Nephrocystin 3-like N-terminal domain-containing protein</fullName>
    </recommendedName>
</protein>
<dbReference type="Pfam" id="PF24883">
    <property type="entry name" value="NPHP3_N"/>
    <property type="match status" value="1"/>
</dbReference>
<accession>A0A2S4KUN1</accession>
<proteinExistence type="predicted"/>
<evidence type="ECO:0000313" key="5">
    <source>
        <dbReference type="EMBL" id="POR33893.1"/>
    </source>
</evidence>
<dbReference type="OrthoDB" id="626167at2759"/>
<dbReference type="SMART" id="SM00248">
    <property type="entry name" value="ANK"/>
    <property type="match status" value="12"/>
</dbReference>
<name>A0A2S4KUN1_9HYPO</name>
<organism evidence="5 6">
    <name type="scientific">Tolypocladium paradoxum</name>
    <dbReference type="NCBI Taxonomy" id="94208"/>
    <lineage>
        <taxon>Eukaryota</taxon>
        <taxon>Fungi</taxon>
        <taxon>Dikarya</taxon>
        <taxon>Ascomycota</taxon>
        <taxon>Pezizomycotina</taxon>
        <taxon>Sordariomycetes</taxon>
        <taxon>Hypocreomycetidae</taxon>
        <taxon>Hypocreales</taxon>
        <taxon>Ophiocordycipitaceae</taxon>
        <taxon>Tolypocladium</taxon>
    </lineage>
</organism>
<evidence type="ECO:0000256" key="1">
    <source>
        <dbReference type="ARBA" id="ARBA00022737"/>
    </source>
</evidence>
<gene>
    <name evidence="5" type="ORF">TPAR_05909</name>
</gene>
<dbReference type="PANTHER" id="PTHR24166">
    <property type="entry name" value="ROLLING PEBBLES, ISOFORM B"/>
    <property type="match status" value="1"/>
</dbReference>
<dbReference type="InterPro" id="IPR056884">
    <property type="entry name" value="NPHP3-like_N"/>
</dbReference>
<feature type="repeat" description="ANK" evidence="3">
    <location>
        <begin position="1007"/>
        <end position="1029"/>
    </location>
</feature>
<feature type="repeat" description="ANK" evidence="3">
    <location>
        <begin position="1075"/>
        <end position="1107"/>
    </location>
</feature>
<dbReference type="InterPro" id="IPR050889">
    <property type="entry name" value="Dendritic_Spine_Reg/Scaffold"/>
</dbReference>
<dbReference type="Proteomes" id="UP000237481">
    <property type="component" value="Unassembled WGS sequence"/>
</dbReference>
<dbReference type="Pfam" id="PF12796">
    <property type="entry name" value="Ank_2"/>
    <property type="match status" value="3"/>
</dbReference>
<dbReference type="AlphaFoldDB" id="A0A2S4KUN1"/>
<dbReference type="Gene3D" id="3.40.50.300">
    <property type="entry name" value="P-loop containing nucleotide triphosphate hydrolases"/>
    <property type="match status" value="1"/>
</dbReference>
<dbReference type="Pfam" id="PF13637">
    <property type="entry name" value="Ank_4"/>
    <property type="match status" value="1"/>
</dbReference>
<dbReference type="PROSITE" id="PS50297">
    <property type="entry name" value="ANK_REP_REGION"/>
    <property type="match status" value="5"/>
</dbReference>
<keyword evidence="6" id="KW-1185">Reference proteome</keyword>
<feature type="repeat" description="ANK" evidence="3">
    <location>
        <begin position="815"/>
        <end position="847"/>
    </location>
</feature>
<dbReference type="InterPro" id="IPR027417">
    <property type="entry name" value="P-loop_NTPase"/>
</dbReference>
<comment type="caution">
    <text evidence="5">The sequence shown here is derived from an EMBL/GenBank/DDBJ whole genome shotgun (WGS) entry which is preliminary data.</text>
</comment>
<dbReference type="STRING" id="94208.A0A2S4KUN1"/>
<dbReference type="InterPro" id="IPR035994">
    <property type="entry name" value="Nucleoside_phosphorylase_sf"/>
</dbReference>
<dbReference type="SUPFAM" id="SSF52540">
    <property type="entry name" value="P-loop containing nucleoside triphosphate hydrolases"/>
    <property type="match status" value="1"/>
</dbReference>
<reference evidence="5 6" key="1">
    <citation type="submission" date="2018-01" db="EMBL/GenBank/DDBJ databases">
        <title>Harnessing the power of phylogenomics to disentangle the directionality and signatures of interkingdom host jumping in the parasitic fungal genus Tolypocladium.</title>
        <authorList>
            <person name="Quandt C.A."/>
            <person name="Patterson W."/>
            <person name="Spatafora J.W."/>
        </authorList>
    </citation>
    <scope>NUCLEOTIDE SEQUENCE [LARGE SCALE GENOMIC DNA]</scope>
    <source>
        <strain evidence="5 6">NRBC 100945</strain>
    </source>
</reference>
<evidence type="ECO:0000313" key="6">
    <source>
        <dbReference type="Proteomes" id="UP000237481"/>
    </source>
</evidence>